<feature type="domain" description="D-isomer specific 2-hydroxyacid dehydrogenase catalytic" evidence="4">
    <location>
        <begin position="38"/>
        <end position="119"/>
    </location>
</feature>
<dbReference type="KEGG" id="pdp:PDIP_81660"/>
<keyword evidence="3" id="KW-0520">NAD</keyword>
<evidence type="ECO:0000313" key="6">
    <source>
        <dbReference type="Proteomes" id="UP000595662"/>
    </source>
</evidence>
<dbReference type="Pfam" id="PF00389">
    <property type="entry name" value="2-Hacid_dh"/>
    <property type="match status" value="1"/>
</dbReference>
<dbReference type="InterPro" id="IPR006139">
    <property type="entry name" value="D-isomer_2_OHA_DH_cat_dom"/>
</dbReference>
<dbReference type="SUPFAM" id="SSF52283">
    <property type="entry name" value="Formate/glycerate dehydrogenase catalytic domain-like"/>
    <property type="match status" value="1"/>
</dbReference>
<dbReference type="RefSeq" id="XP_014532323.2">
    <property type="nucleotide sequence ID" value="XM_014676837.2"/>
</dbReference>
<dbReference type="VEuPathDB" id="FungiDB:PDIP_81660"/>
<dbReference type="Gene3D" id="3.40.50.720">
    <property type="entry name" value="NAD(P)-binding Rossmann-like Domain"/>
    <property type="match status" value="1"/>
</dbReference>
<evidence type="ECO:0000313" key="5">
    <source>
        <dbReference type="EMBL" id="QQK40449.1"/>
    </source>
</evidence>
<dbReference type="PANTHER" id="PTHR43761">
    <property type="entry name" value="D-ISOMER SPECIFIC 2-HYDROXYACID DEHYDROGENASE FAMILY PROTEIN (AFU_ORTHOLOGUE AFUA_1G13630)"/>
    <property type="match status" value="1"/>
</dbReference>
<keyword evidence="2" id="KW-0560">Oxidoreductase</keyword>
<gene>
    <name evidence="5" type="ORF">Pdw03_3303</name>
</gene>
<evidence type="ECO:0000256" key="3">
    <source>
        <dbReference type="ARBA" id="ARBA00023027"/>
    </source>
</evidence>
<evidence type="ECO:0000256" key="2">
    <source>
        <dbReference type="ARBA" id="ARBA00023002"/>
    </source>
</evidence>
<name>A0A7T6XFZ4_PENDI</name>
<dbReference type="GO" id="GO:0051287">
    <property type="term" value="F:NAD binding"/>
    <property type="evidence" value="ECO:0007669"/>
    <property type="project" value="InterPro"/>
</dbReference>
<reference evidence="5 6" key="1">
    <citation type="submission" date="2020-08" db="EMBL/GenBank/DDBJ databases">
        <title>The completed genome sequence of the pathogenic ascomycete fungus Penicillium digitatum.</title>
        <authorList>
            <person name="Wang M."/>
        </authorList>
    </citation>
    <scope>NUCLEOTIDE SEQUENCE [LARGE SCALE GENOMIC DNA]</scope>
    <source>
        <strain evidence="5 6">PdW03</strain>
    </source>
</reference>
<protein>
    <submittedName>
        <fullName evidence="5">D-isomer specific 2-hydroxyacid dehydrogenase, catalytic domain</fullName>
    </submittedName>
</protein>
<dbReference type="EMBL" id="CP060774">
    <property type="protein sequence ID" value="QQK40449.1"/>
    <property type="molecule type" value="Genomic_DNA"/>
</dbReference>
<dbReference type="InterPro" id="IPR050418">
    <property type="entry name" value="D-iso_2-hydroxyacid_DH_PdxB"/>
</dbReference>
<dbReference type="AlphaFoldDB" id="A0A7T6XFZ4"/>
<accession>A0A7T6XFZ4</accession>
<dbReference type="GeneID" id="26236482"/>
<dbReference type="PANTHER" id="PTHR43761:SF1">
    <property type="entry name" value="D-ISOMER SPECIFIC 2-HYDROXYACID DEHYDROGENASE CATALYTIC DOMAIN-CONTAINING PROTEIN-RELATED"/>
    <property type="match status" value="1"/>
</dbReference>
<evidence type="ECO:0000259" key="4">
    <source>
        <dbReference type="Pfam" id="PF00389"/>
    </source>
</evidence>
<dbReference type="Proteomes" id="UP000595662">
    <property type="component" value="Chromosome 1"/>
</dbReference>
<dbReference type="GO" id="GO:0016616">
    <property type="term" value="F:oxidoreductase activity, acting on the CH-OH group of donors, NAD or NADP as acceptor"/>
    <property type="evidence" value="ECO:0007669"/>
    <property type="project" value="InterPro"/>
</dbReference>
<proteinExistence type="inferred from homology"/>
<sequence length="141" mass="15098">MAENLTHHIVAVEAVHCPIPEFDLPGPHTRAVHRWTDPVDLPSRVKDATIIATTTTRLTAETLSAEVTPKLRLIAIMATGTDCVDVAAASARGITVCNCPGSNIDSVSEHAIGLSFATRRKFIELHNATVAVHVDLSLDTE</sequence>
<comment type="similarity">
    <text evidence="1">Belongs to the D-isomer specific 2-hydroxyacid dehydrogenase family.</text>
</comment>
<evidence type="ECO:0000256" key="1">
    <source>
        <dbReference type="ARBA" id="ARBA00005854"/>
    </source>
</evidence>
<organism evidence="5 6">
    <name type="scientific">Penicillium digitatum</name>
    <name type="common">Green mold</name>
    <dbReference type="NCBI Taxonomy" id="36651"/>
    <lineage>
        <taxon>Eukaryota</taxon>
        <taxon>Fungi</taxon>
        <taxon>Dikarya</taxon>
        <taxon>Ascomycota</taxon>
        <taxon>Pezizomycotina</taxon>
        <taxon>Eurotiomycetes</taxon>
        <taxon>Eurotiomycetidae</taxon>
        <taxon>Eurotiales</taxon>
        <taxon>Aspergillaceae</taxon>
        <taxon>Penicillium</taxon>
    </lineage>
</organism>